<dbReference type="InterPro" id="IPR055411">
    <property type="entry name" value="LRR_FXL15/At3g58940/PEG3-like"/>
</dbReference>
<dbReference type="Pfam" id="PF24758">
    <property type="entry name" value="LRR_At5g56370"/>
    <property type="match status" value="1"/>
</dbReference>
<keyword evidence="5" id="KW-1185">Reference proteome</keyword>
<dbReference type="Pfam" id="PF07723">
    <property type="entry name" value="LRR_2"/>
    <property type="match status" value="1"/>
</dbReference>
<proteinExistence type="predicted"/>
<dbReference type="AlphaFoldDB" id="A0ABC9FPL9"/>
<protein>
    <recommendedName>
        <fullName evidence="6">FBD domain-containing protein</fullName>
    </recommendedName>
</protein>
<feature type="domain" description="F-box/LRR-repeat protein 15/At3g58940/PEG3-like LRR" evidence="3">
    <location>
        <begin position="221"/>
        <end position="404"/>
    </location>
</feature>
<evidence type="ECO:0000256" key="1">
    <source>
        <dbReference type="SAM" id="MobiDB-lite"/>
    </source>
</evidence>
<evidence type="ECO:0000313" key="4">
    <source>
        <dbReference type="EMBL" id="CAL5079755.1"/>
    </source>
</evidence>
<evidence type="ECO:0000259" key="3">
    <source>
        <dbReference type="Pfam" id="PF24758"/>
    </source>
</evidence>
<dbReference type="InterPro" id="IPR006566">
    <property type="entry name" value="FBD"/>
</dbReference>
<dbReference type="InterPro" id="IPR036047">
    <property type="entry name" value="F-box-like_dom_sf"/>
</dbReference>
<dbReference type="PANTHER" id="PTHR32141:SF34">
    <property type="entry name" value="OS12G0558366 PROTEIN"/>
    <property type="match status" value="1"/>
</dbReference>
<organism evidence="4 5">
    <name type="scientific">Urochloa decumbens</name>
    <dbReference type="NCBI Taxonomy" id="240449"/>
    <lineage>
        <taxon>Eukaryota</taxon>
        <taxon>Viridiplantae</taxon>
        <taxon>Streptophyta</taxon>
        <taxon>Embryophyta</taxon>
        <taxon>Tracheophyta</taxon>
        <taxon>Spermatophyta</taxon>
        <taxon>Magnoliopsida</taxon>
        <taxon>Liliopsida</taxon>
        <taxon>Poales</taxon>
        <taxon>Poaceae</taxon>
        <taxon>PACMAD clade</taxon>
        <taxon>Panicoideae</taxon>
        <taxon>Panicodae</taxon>
        <taxon>Paniceae</taxon>
        <taxon>Melinidinae</taxon>
        <taxon>Urochloa</taxon>
    </lineage>
</organism>
<name>A0ABC9FPL9_9POAL</name>
<reference evidence="5" key="1">
    <citation type="submission" date="2024-06" db="EMBL/GenBank/DDBJ databases">
        <authorList>
            <person name="Ryan C."/>
        </authorList>
    </citation>
    <scope>NUCLEOTIDE SEQUENCE [LARGE SCALE GENOMIC DNA]</scope>
</reference>
<reference evidence="4 5" key="2">
    <citation type="submission" date="2024-10" db="EMBL/GenBank/DDBJ databases">
        <authorList>
            <person name="Ryan C."/>
        </authorList>
    </citation>
    <scope>NUCLEOTIDE SEQUENCE [LARGE SCALE GENOMIC DNA]</scope>
</reference>
<dbReference type="InterPro" id="IPR013101">
    <property type="entry name" value="LRR_PRU1-like"/>
</dbReference>
<dbReference type="EMBL" id="OZ075117">
    <property type="protein sequence ID" value="CAL5079755.1"/>
    <property type="molecule type" value="Genomic_DNA"/>
</dbReference>
<dbReference type="Gene3D" id="3.80.10.10">
    <property type="entry name" value="Ribonuclease Inhibitor"/>
    <property type="match status" value="1"/>
</dbReference>
<dbReference type="Proteomes" id="UP001497457">
    <property type="component" value="Chromosome 7b"/>
</dbReference>
<evidence type="ECO:0000259" key="2">
    <source>
        <dbReference type="Pfam" id="PF08387"/>
    </source>
</evidence>
<feature type="region of interest" description="Disordered" evidence="1">
    <location>
        <begin position="1"/>
        <end position="29"/>
    </location>
</feature>
<dbReference type="PANTHER" id="PTHR32141">
    <property type="match status" value="1"/>
</dbReference>
<dbReference type="CDD" id="cd22160">
    <property type="entry name" value="F-box_AtFBL13-like"/>
    <property type="match status" value="1"/>
</dbReference>
<evidence type="ECO:0008006" key="6">
    <source>
        <dbReference type="Google" id="ProtNLM"/>
    </source>
</evidence>
<sequence length="533" mass="59404">MAAEEGTGGKRRRLCQELPPGEDGGDPDLISRLPDELLGSIITLLPTKDGGRTQIFSRRWRPLWRSAPLNLDADFTGGNTTTGYDYYYERVASKLLKLLSAHEAPVRRFSLNLNCRGSGGLDRSIESFLQSPRIRDVQEFELYVRGELAPCLVSFSPAALGVLCVCSRTEIPSLTTCTLSFPSLKQLSLVDVTISESALCGVLSRCPVLETLQLDNIVCALRVLSVCSETKIPSLTACMLNFPSLKQLSLVYVNISESVLRSLLSRCPVLVTLLLDNICGARRVQISSRTLRSVGVSSCGYSSEAGLEELMIVDAPLLEMLIPRVPSNRLVIRVIHAPRLRTLGYLHDDIPRLQLGTMHFQKMVLVRPSDAMRSVKILGLLTAPNLDFVTGLLKCFPCVEKLHIVSYTQMIHKNNAKSYAPLECLDQYLKQVQIINYEEKRSDVSFIKFFVLNARVLESMKFVVRRDKCGVKWVARQHNKLQVNDRASQAARFEFEADCSRGSSSVVHMKHIHDLAMDPFDRSLCTCHGDALS</sequence>
<dbReference type="InterPro" id="IPR053781">
    <property type="entry name" value="F-box_AtFBL13-like"/>
</dbReference>
<dbReference type="SUPFAM" id="SSF81383">
    <property type="entry name" value="F-box domain"/>
    <property type="match status" value="1"/>
</dbReference>
<dbReference type="Pfam" id="PF08387">
    <property type="entry name" value="FBD"/>
    <property type="match status" value="1"/>
</dbReference>
<dbReference type="SUPFAM" id="SSF52047">
    <property type="entry name" value="RNI-like"/>
    <property type="match status" value="1"/>
</dbReference>
<dbReference type="InterPro" id="IPR032675">
    <property type="entry name" value="LRR_dom_sf"/>
</dbReference>
<gene>
    <name evidence="4" type="ORF">URODEC1_LOCUS107763</name>
</gene>
<feature type="domain" description="FBD" evidence="2">
    <location>
        <begin position="422"/>
        <end position="462"/>
    </location>
</feature>
<evidence type="ECO:0000313" key="5">
    <source>
        <dbReference type="Proteomes" id="UP001497457"/>
    </source>
</evidence>
<dbReference type="InterPro" id="IPR055302">
    <property type="entry name" value="F-box_dom-containing"/>
</dbReference>
<accession>A0ABC9FPL9</accession>